<dbReference type="AlphaFoldDB" id="A0A401UX14"/>
<organism evidence="2 3">
    <name type="scientific">Cellulomonas algicola</name>
    <dbReference type="NCBI Taxonomy" id="2071633"/>
    <lineage>
        <taxon>Bacteria</taxon>
        <taxon>Bacillati</taxon>
        <taxon>Actinomycetota</taxon>
        <taxon>Actinomycetes</taxon>
        <taxon>Micrococcales</taxon>
        <taxon>Cellulomonadaceae</taxon>
        <taxon>Cellulomonas</taxon>
    </lineage>
</organism>
<comment type="caution">
    <text evidence="2">The sequence shown here is derived from an EMBL/GenBank/DDBJ whole genome shotgun (WGS) entry which is preliminary data.</text>
</comment>
<protein>
    <recommendedName>
        <fullName evidence="1">DUF6036 domain-containing protein</fullName>
    </recommendedName>
</protein>
<reference evidence="2 3" key="1">
    <citation type="submission" date="2018-11" db="EMBL/GenBank/DDBJ databases">
        <title>Draft genome sequence of Cellulomonas takizawaensis strain TKZ-21.</title>
        <authorList>
            <person name="Yamamura H."/>
            <person name="Hayashi T."/>
            <person name="Hamada M."/>
            <person name="Serisawa Y."/>
            <person name="Matsuyama K."/>
            <person name="Nakagawa Y."/>
            <person name="Otoguro M."/>
            <person name="Yanagida F."/>
            <person name="Hayakawa M."/>
        </authorList>
    </citation>
    <scope>NUCLEOTIDE SEQUENCE [LARGE SCALE GENOMIC DNA]</scope>
    <source>
        <strain evidence="2 3">TKZ-21</strain>
    </source>
</reference>
<dbReference type="RefSeq" id="WP_124341702.1">
    <property type="nucleotide sequence ID" value="NZ_BHYL01000053.1"/>
</dbReference>
<accession>A0A401UX14</accession>
<dbReference type="Proteomes" id="UP000288246">
    <property type="component" value="Unassembled WGS sequence"/>
</dbReference>
<proteinExistence type="predicted"/>
<dbReference type="OrthoDB" id="3788807at2"/>
<evidence type="ECO:0000259" key="1">
    <source>
        <dbReference type="Pfam" id="PF19502"/>
    </source>
</evidence>
<name>A0A401UX14_9CELL</name>
<dbReference type="EMBL" id="BHYL01000053">
    <property type="protein sequence ID" value="GCD19162.1"/>
    <property type="molecule type" value="Genomic_DNA"/>
</dbReference>
<keyword evidence="3" id="KW-1185">Reference proteome</keyword>
<evidence type="ECO:0000313" key="2">
    <source>
        <dbReference type="EMBL" id="GCD19162.1"/>
    </source>
</evidence>
<dbReference type="Pfam" id="PF19502">
    <property type="entry name" value="DUF6036"/>
    <property type="match status" value="1"/>
</dbReference>
<sequence length="184" mass="19887">MSEHGPTLSRAEVIGLLTELGAVLHRDGLHATIYVVGGAAMSITLDSRRVTRDVDAVFRTETDGLRTAAREVATRHGLDPEWLNDRVTSAVVGLVSDEGQTELDVPGLSAAVASPEHLLAMKMLAGRERDLDDLVVLFRHLGITAPYQAVEITERVFGGGHPDSAPPLEYLELLAEDVLDRMDV</sequence>
<dbReference type="InterPro" id="IPR045792">
    <property type="entry name" value="DUF6036"/>
</dbReference>
<gene>
    <name evidence="2" type="ORF">CTKZ_07240</name>
</gene>
<evidence type="ECO:0000313" key="3">
    <source>
        <dbReference type="Proteomes" id="UP000288246"/>
    </source>
</evidence>
<feature type="domain" description="DUF6036" evidence="1">
    <location>
        <begin position="26"/>
        <end position="134"/>
    </location>
</feature>